<sequence length="364" mass="40440">MHHSQLAPLPCDLPFRIVSKTIGQGAYACIKKACPSHTDSPIFAVKFIHKEYAARHGKISPRQLQMEATVHKHIGDHYNIISFFQTGEDSIWRWIAMELADGGDLFDKIEADEGVGEDIAHVYFSQLISAVGYMHSKGVGHRDIKPENMLLTADGNLKIADFGLATLFEYKGVTKLSSTFCGSPPYIAPEVISCSNKGHSSSAPGYRPDLVDIWSCGIVLFVLLAGNTPWDSPTENSYEFHEYVTTNARTSDELWLNLPPATLSLLRGMLNVDPSSRFSLEDVRRHPWYTRPNPHLLPDGQLSDPINIATTMFESLHIDFTQNPLPTGESFGPDRMETDDSTALSSSPTRLSSTQPELPRHDML</sequence>
<dbReference type="PROSITE" id="PS00108">
    <property type="entry name" value="PROTEIN_KINASE_ST"/>
    <property type="match status" value="1"/>
</dbReference>
<keyword evidence="2 3" id="KW-0067">ATP-binding</keyword>
<dbReference type="FunFam" id="1.10.510.10:FF:000692">
    <property type="entry name" value="Serine/threonine protein kinase, variant"/>
    <property type="match status" value="1"/>
</dbReference>
<evidence type="ECO:0000256" key="4">
    <source>
        <dbReference type="RuleBase" id="RU000304"/>
    </source>
</evidence>
<dbReference type="PROSITE" id="PS50011">
    <property type="entry name" value="PROTEIN_KINASE_DOM"/>
    <property type="match status" value="1"/>
</dbReference>
<organism evidence="7 8">
    <name type="scientific">Aspergillus sclerotialis</name>
    <dbReference type="NCBI Taxonomy" id="2070753"/>
    <lineage>
        <taxon>Eukaryota</taxon>
        <taxon>Fungi</taxon>
        <taxon>Dikarya</taxon>
        <taxon>Ascomycota</taxon>
        <taxon>Pezizomycotina</taxon>
        <taxon>Eurotiomycetes</taxon>
        <taxon>Eurotiomycetidae</taxon>
        <taxon>Eurotiales</taxon>
        <taxon>Aspergillaceae</taxon>
        <taxon>Aspergillus</taxon>
        <taxon>Aspergillus subgen. Polypaecilum</taxon>
    </lineage>
</organism>
<evidence type="ECO:0000256" key="3">
    <source>
        <dbReference type="PROSITE-ProRule" id="PRU10141"/>
    </source>
</evidence>
<feature type="region of interest" description="Disordered" evidence="5">
    <location>
        <begin position="323"/>
        <end position="364"/>
    </location>
</feature>
<feature type="compositionally biased region" description="Polar residues" evidence="5">
    <location>
        <begin position="341"/>
        <end position="356"/>
    </location>
</feature>
<dbReference type="AlphaFoldDB" id="A0A3A2ZXY2"/>
<feature type="domain" description="Protein kinase" evidence="6">
    <location>
        <begin position="16"/>
        <end position="289"/>
    </location>
</feature>
<dbReference type="PANTHER" id="PTHR24346:SF110">
    <property type="entry name" value="NON-SPECIFIC SERINE_THREONINE PROTEIN KINASE"/>
    <property type="match status" value="1"/>
</dbReference>
<evidence type="ECO:0000256" key="2">
    <source>
        <dbReference type="ARBA" id="ARBA00022840"/>
    </source>
</evidence>
<dbReference type="InterPro" id="IPR017441">
    <property type="entry name" value="Protein_kinase_ATP_BS"/>
</dbReference>
<dbReference type="OrthoDB" id="539158at2759"/>
<comment type="caution">
    <text evidence="7">The sequence shown here is derived from an EMBL/GenBank/DDBJ whole genome shotgun (WGS) entry which is preliminary data.</text>
</comment>
<dbReference type="SMART" id="SM00220">
    <property type="entry name" value="S_TKc"/>
    <property type="match status" value="1"/>
</dbReference>
<dbReference type="InterPro" id="IPR011009">
    <property type="entry name" value="Kinase-like_dom_sf"/>
</dbReference>
<dbReference type="GO" id="GO:0035556">
    <property type="term" value="P:intracellular signal transduction"/>
    <property type="evidence" value="ECO:0007669"/>
    <property type="project" value="TreeGrafter"/>
</dbReference>
<dbReference type="PANTHER" id="PTHR24346">
    <property type="entry name" value="MAP/MICROTUBULE AFFINITY-REGULATING KINASE"/>
    <property type="match status" value="1"/>
</dbReference>
<dbReference type="GO" id="GO:0005524">
    <property type="term" value="F:ATP binding"/>
    <property type="evidence" value="ECO:0007669"/>
    <property type="project" value="UniProtKB-UniRule"/>
</dbReference>
<dbReference type="Pfam" id="PF00069">
    <property type="entry name" value="Pkinase"/>
    <property type="match status" value="1"/>
</dbReference>
<dbReference type="EMBL" id="MVGC01000091">
    <property type="protein sequence ID" value="RJE24184.1"/>
    <property type="molecule type" value="Genomic_DNA"/>
</dbReference>
<dbReference type="Gene3D" id="1.10.510.10">
    <property type="entry name" value="Transferase(Phosphotransferase) domain 1"/>
    <property type="match status" value="1"/>
</dbReference>
<accession>A0A3A2ZXY2</accession>
<keyword evidence="7" id="KW-0418">Kinase</keyword>
<gene>
    <name evidence="7" type="ORF">PHISCL_03503</name>
</gene>
<dbReference type="PROSITE" id="PS00107">
    <property type="entry name" value="PROTEIN_KINASE_ATP"/>
    <property type="match status" value="1"/>
</dbReference>
<keyword evidence="4" id="KW-0723">Serine/threonine-protein kinase</keyword>
<evidence type="ECO:0000256" key="1">
    <source>
        <dbReference type="ARBA" id="ARBA00022741"/>
    </source>
</evidence>
<keyword evidence="1 3" id="KW-0547">Nucleotide-binding</keyword>
<keyword evidence="7" id="KW-0808">Transferase</keyword>
<protein>
    <submittedName>
        <fullName evidence="7">Serine threonine-protein kinase CHK1</fullName>
    </submittedName>
</protein>
<name>A0A3A2ZXY2_9EURO</name>
<evidence type="ECO:0000313" key="7">
    <source>
        <dbReference type="EMBL" id="RJE24184.1"/>
    </source>
</evidence>
<keyword evidence="8" id="KW-1185">Reference proteome</keyword>
<feature type="binding site" evidence="3">
    <location>
        <position position="46"/>
    </location>
    <ligand>
        <name>ATP</name>
        <dbReference type="ChEBI" id="CHEBI:30616"/>
    </ligand>
</feature>
<dbReference type="GO" id="GO:0005737">
    <property type="term" value="C:cytoplasm"/>
    <property type="evidence" value="ECO:0007669"/>
    <property type="project" value="TreeGrafter"/>
</dbReference>
<dbReference type="Proteomes" id="UP000266188">
    <property type="component" value="Unassembled WGS sequence"/>
</dbReference>
<evidence type="ECO:0000256" key="5">
    <source>
        <dbReference type="SAM" id="MobiDB-lite"/>
    </source>
</evidence>
<evidence type="ECO:0000259" key="6">
    <source>
        <dbReference type="PROSITE" id="PS50011"/>
    </source>
</evidence>
<proteinExistence type="inferred from homology"/>
<dbReference type="InterPro" id="IPR000719">
    <property type="entry name" value="Prot_kinase_dom"/>
</dbReference>
<evidence type="ECO:0000313" key="8">
    <source>
        <dbReference type="Proteomes" id="UP000266188"/>
    </source>
</evidence>
<dbReference type="SUPFAM" id="SSF56112">
    <property type="entry name" value="Protein kinase-like (PK-like)"/>
    <property type="match status" value="1"/>
</dbReference>
<dbReference type="STRING" id="2070753.A0A3A2ZXY2"/>
<feature type="non-terminal residue" evidence="7">
    <location>
        <position position="364"/>
    </location>
</feature>
<dbReference type="GO" id="GO:0004674">
    <property type="term" value="F:protein serine/threonine kinase activity"/>
    <property type="evidence" value="ECO:0007669"/>
    <property type="project" value="UniProtKB-KW"/>
</dbReference>
<reference evidence="8" key="1">
    <citation type="submission" date="2017-02" db="EMBL/GenBank/DDBJ databases">
        <authorList>
            <person name="Tafer H."/>
            <person name="Lopandic K."/>
        </authorList>
    </citation>
    <scope>NUCLEOTIDE SEQUENCE [LARGE SCALE GENOMIC DNA]</scope>
    <source>
        <strain evidence="8">CBS 366.77</strain>
    </source>
</reference>
<comment type="similarity">
    <text evidence="4">Belongs to the protein kinase superfamily.</text>
</comment>
<dbReference type="InterPro" id="IPR008271">
    <property type="entry name" value="Ser/Thr_kinase_AS"/>
</dbReference>